<organism evidence="2 3">
    <name type="scientific">Gordonia pseudamarae</name>
    <dbReference type="NCBI Taxonomy" id="2831662"/>
    <lineage>
        <taxon>Bacteria</taxon>
        <taxon>Bacillati</taxon>
        <taxon>Actinomycetota</taxon>
        <taxon>Actinomycetes</taxon>
        <taxon>Mycobacteriales</taxon>
        <taxon>Gordoniaceae</taxon>
        <taxon>Gordonia</taxon>
    </lineage>
</organism>
<proteinExistence type="predicted"/>
<keyword evidence="1" id="KW-0472">Membrane</keyword>
<keyword evidence="3" id="KW-1185">Reference proteome</keyword>
<reference evidence="2" key="1">
    <citation type="journal article" date="2021" name="Nat. Microbiol.">
        <title>Cocultivation of an ultrasmall environmental parasitic bacterium with lytic ability against bacteria associated with wastewater foams.</title>
        <authorList>
            <person name="Batinovic S."/>
            <person name="Rose J.J.A."/>
            <person name="Ratcliffe J."/>
            <person name="Seviour R.J."/>
            <person name="Petrovski S."/>
        </authorList>
    </citation>
    <scope>NUCLEOTIDE SEQUENCE</scope>
    <source>
        <strain evidence="2">CON9</strain>
    </source>
</reference>
<evidence type="ECO:0000313" key="3">
    <source>
        <dbReference type="Proteomes" id="UP001059836"/>
    </source>
</evidence>
<accession>A0ABX6IQF6</accession>
<dbReference type="Pfam" id="PF09489">
    <property type="entry name" value="CbtB"/>
    <property type="match status" value="1"/>
</dbReference>
<feature type="transmembrane region" description="Helical" evidence="1">
    <location>
        <begin position="27"/>
        <end position="44"/>
    </location>
</feature>
<dbReference type="Proteomes" id="UP001059836">
    <property type="component" value="Chromosome"/>
</dbReference>
<keyword evidence="1" id="KW-0812">Transmembrane</keyword>
<evidence type="ECO:0000313" key="2">
    <source>
        <dbReference type="EMBL" id="QHN37415.1"/>
    </source>
</evidence>
<gene>
    <name evidence="2" type="ORF">GII31_07405</name>
</gene>
<name>A0ABX6IQF6_9ACTN</name>
<dbReference type="InterPro" id="IPR012667">
    <property type="entry name" value="CbtB_put"/>
</dbReference>
<dbReference type="EMBL" id="CP045809">
    <property type="protein sequence ID" value="QHN37415.1"/>
    <property type="molecule type" value="Genomic_DNA"/>
</dbReference>
<keyword evidence="1" id="KW-1133">Transmembrane helix</keyword>
<evidence type="ECO:0000256" key="1">
    <source>
        <dbReference type="SAM" id="Phobius"/>
    </source>
</evidence>
<protein>
    <submittedName>
        <fullName evidence="2">CbtB-domain containing protein</fullName>
    </submittedName>
</protein>
<sequence>MVTSTTAAAPGKARALAVPDITAVNSALWLTLTVLAAALAYYFLGYDQGAVSVFGSDTHIHEFIHDSRHFLGFPCH</sequence>